<accession>A0A5C6UV73</accession>
<dbReference type="InterPro" id="IPR009327">
    <property type="entry name" value="Cupin_DUF985"/>
</dbReference>
<organism evidence="2 3">
    <name type="scientific">Luteibaculum oceani</name>
    <dbReference type="NCBI Taxonomy" id="1294296"/>
    <lineage>
        <taxon>Bacteria</taxon>
        <taxon>Pseudomonadati</taxon>
        <taxon>Bacteroidota</taxon>
        <taxon>Flavobacteriia</taxon>
        <taxon>Flavobacteriales</taxon>
        <taxon>Luteibaculaceae</taxon>
        <taxon>Luteibaculum</taxon>
    </lineage>
</organism>
<dbReference type="OrthoDB" id="9798288at2"/>
<dbReference type="InterPro" id="IPR014710">
    <property type="entry name" value="RmlC-like_jellyroll"/>
</dbReference>
<name>A0A5C6UV73_9FLAO</name>
<dbReference type="InterPro" id="IPR039935">
    <property type="entry name" value="YML079W-like"/>
</dbReference>
<evidence type="ECO:0000259" key="1">
    <source>
        <dbReference type="Pfam" id="PF06172"/>
    </source>
</evidence>
<comment type="caution">
    <text evidence="2">The sequence shown here is derived from an EMBL/GenBank/DDBJ whole genome shotgun (WGS) entry which is preliminary data.</text>
</comment>
<dbReference type="CDD" id="cd06121">
    <property type="entry name" value="cupin_YML079wp"/>
    <property type="match status" value="1"/>
</dbReference>
<dbReference type="Proteomes" id="UP000321168">
    <property type="component" value="Unassembled WGS sequence"/>
</dbReference>
<dbReference type="Gene3D" id="2.60.120.10">
    <property type="entry name" value="Jelly Rolls"/>
    <property type="match status" value="1"/>
</dbReference>
<dbReference type="AlphaFoldDB" id="A0A5C6UV73"/>
<dbReference type="Pfam" id="PF06172">
    <property type="entry name" value="Cupin_5"/>
    <property type="match status" value="1"/>
</dbReference>
<reference evidence="2 3" key="1">
    <citation type="submission" date="2019-08" db="EMBL/GenBank/DDBJ databases">
        <title>Genome of Luteibaculum oceani JCM 18817.</title>
        <authorList>
            <person name="Bowman J.P."/>
        </authorList>
    </citation>
    <scope>NUCLEOTIDE SEQUENCE [LARGE SCALE GENOMIC DNA]</scope>
    <source>
        <strain evidence="2 3">JCM 18817</strain>
    </source>
</reference>
<keyword evidence="3" id="KW-1185">Reference proteome</keyword>
<proteinExistence type="predicted"/>
<evidence type="ECO:0000313" key="2">
    <source>
        <dbReference type="EMBL" id="TXC76131.1"/>
    </source>
</evidence>
<dbReference type="RefSeq" id="WP_147015369.1">
    <property type="nucleotide sequence ID" value="NZ_VORB01000011.1"/>
</dbReference>
<dbReference type="SUPFAM" id="SSF51182">
    <property type="entry name" value="RmlC-like cupins"/>
    <property type="match status" value="1"/>
</dbReference>
<protein>
    <submittedName>
        <fullName evidence="2">Cupin domain-containing protein</fullName>
    </submittedName>
</protein>
<dbReference type="PANTHER" id="PTHR33387">
    <property type="entry name" value="RMLC-LIKE JELLY ROLL FOLD PROTEIN"/>
    <property type="match status" value="1"/>
</dbReference>
<dbReference type="EMBL" id="VORB01000011">
    <property type="protein sequence ID" value="TXC76131.1"/>
    <property type="molecule type" value="Genomic_DNA"/>
</dbReference>
<dbReference type="InterPro" id="IPR011051">
    <property type="entry name" value="RmlC_Cupin_sf"/>
</dbReference>
<sequence length="167" mass="19300">MYKYNVEELVEKLQLLPHPEGGYYKEIYRSQEEICEASLTPLNIDGKRNFCTSIFFLLTQENFSAFHRIKQDELWHFYYGDPLTVHVIDNKGHYNPIKIGGIDQGLLPTCTVTANQWFGSSVKNGFALVGCTVAPGFDFRDFELAKRSDLITQFPQHREIICKLTRD</sequence>
<dbReference type="PANTHER" id="PTHR33387:SF3">
    <property type="entry name" value="DUF985 DOMAIN-CONTAINING PROTEIN"/>
    <property type="match status" value="1"/>
</dbReference>
<gene>
    <name evidence="2" type="ORF">FRX97_11505</name>
</gene>
<evidence type="ECO:0000313" key="3">
    <source>
        <dbReference type="Proteomes" id="UP000321168"/>
    </source>
</evidence>
<feature type="domain" description="DUF985" evidence="1">
    <location>
        <begin position="7"/>
        <end position="145"/>
    </location>
</feature>